<evidence type="ECO:0000313" key="3">
    <source>
        <dbReference type="Proteomes" id="UP001642540"/>
    </source>
</evidence>
<evidence type="ECO:0000256" key="1">
    <source>
        <dbReference type="SAM" id="SignalP"/>
    </source>
</evidence>
<protein>
    <submittedName>
        <fullName evidence="2">Uncharacterized protein</fullName>
    </submittedName>
</protein>
<keyword evidence="3" id="KW-1185">Reference proteome</keyword>
<keyword evidence="1" id="KW-0732">Signal</keyword>
<feature type="chain" id="PRO_5046455079" evidence="1">
    <location>
        <begin position="25"/>
        <end position="199"/>
    </location>
</feature>
<accession>A0ABP1QTY3</accession>
<name>A0ABP1QTY3_9HEXA</name>
<comment type="caution">
    <text evidence="2">The sequence shown here is derived from an EMBL/GenBank/DDBJ whole genome shotgun (WGS) entry which is preliminary data.</text>
</comment>
<gene>
    <name evidence="2" type="ORF">ODALV1_LOCUS13876</name>
</gene>
<organism evidence="2 3">
    <name type="scientific">Orchesella dallaii</name>
    <dbReference type="NCBI Taxonomy" id="48710"/>
    <lineage>
        <taxon>Eukaryota</taxon>
        <taxon>Metazoa</taxon>
        <taxon>Ecdysozoa</taxon>
        <taxon>Arthropoda</taxon>
        <taxon>Hexapoda</taxon>
        <taxon>Collembola</taxon>
        <taxon>Entomobryomorpha</taxon>
        <taxon>Entomobryoidea</taxon>
        <taxon>Orchesellidae</taxon>
        <taxon>Orchesellinae</taxon>
        <taxon>Orchesella</taxon>
    </lineage>
</organism>
<sequence length="199" mass="22588">MESTMLNRYYCCLIVISIAFLVSSVPTEFGGRPHHNELSYDILPSAIPPRLRGILPERDEELADPAMLAKWEEFRMNITGKEKSLFSCFEDQTYSAINDFINCHLFCPLCNQGYGRCEMAGEMRMCICDCNFSLASSFLNFECPWIYKWCSRVAESQEQALKLTSCQMECQDRGFVDGALCGADLEDPPILRSTCTCLC</sequence>
<dbReference type="Proteomes" id="UP001642540">
    <property type="component" value="Unassembled WGS sequence"/>
</dbReference>
<feature type="signal peptide" evidence="1">
    <location>
        <begin position="1"/>
        <end position="24"/>
    </location>
</feature>
<evidence type="ECO:0000313" key="2">
    <source>
        <dbReference type="EMBL" id="CAL8109988.1"/>
    </source>
</evidence>
<dbReference type="EMBL" id="CAXLJM020000043">
    <property type="protein sequence ID" value="CAL8109988.1"/>
    <property type="molecule type" value="Genomic_DNA"/>
</dbReference>
<proteinExistence type="predicted"/>
<reference evidence="2 3" key="1">
    <citation type="submission" date="2024-08" db="EMBL/GenBank/DDBJ databases">
        <authorList>
            <person name="Cucini C."/>
            <person name="Frati F."/>
        </authorList>
    </citation>
    <scope>NUCLEOTIDE SEQUENCE [LARGE SCALE GENOMIC DNA]</scope>
</reference>